<dbReference type="EMBL" id="ABYH01000427">
    <property type="protein sequence ID" value="EEC94331.1"/>
    <property type="molecule type" value="Genomic_DNA"/>
</dbReference>
<dbReference type="Proteomes" id="UP000005510">
    <property type="component" value="Unassembled WGS sequence"/>
</dbReference>
<feature type="transmembrane region" description="Helical" evidence="1">
    <location>
        <begin position="12"/>
        <end position="31"/>
    </location>
</feature>
<comment type="caution">
    <text evidence="2">The sequence shown here is derived from an EMBL/GenBank/DDBJ whole genome shotgun (WGS) entry which is preliminary data.</text>
</comment>
<reference evidence="2 3" key="1">
    <citation type="submission" date="2008-10" db="EMBL/GenBank/DDBJ databases">
        <title>Draft genome sequence of Parabacteroides johnsonii (DSM 18315).</title>
        <authorList>
            <person name="Sudarsanam P."/>
            <person name="Ley R."/>
            <person name="Guruge J."/>
            <person name="Turnbaugh P.J."/>
            <person name="Mahowald M."/>
            <person name="Liep D."/>
            <person name="Gordon J."/>
        </authorList>
    </citation>
    <scope>NUCLEOTIDE SEQUENCE [LARGE SCALE GENOMIC DNA]</scope>
    <source>
        <strain evidence="2 3">DSM 18315</strain>
    </source>
</reference>
<evidence type="ECO:0000256" key="1">
    <source>
        <dbReference type="SAM" id="Phobius"/>
    </source>
</evidence>
<proteinExistence type="predicted"/>
<sequence length="40" mass="4821">MFSLNITTLDSYYYRFIDITSLFLIYSLFLLTECQTKQTL</sequence>
<dbReference type="AlphaFoldDB" id="B7BGZ8"/>
<organism evidence="2 3">
    <name type="scientific">Parabacteroides johnsonii DSM 18315</name>
    <dbReference type="NCBI Taxonomy" id="537006"/>
    <lineage>
        <taxon>Bacteria</taxon>
        <taxon>Pseudomonadati</taxon>
        <taxon>Bacteroidota</taxon>
        <taxon>Bacteroidia</taxon>
        <taxon>Bacteroidales</taxon>
        <taxon>Tannerellaceae</taxon>
        <taxon>Parabacteroides</taxon>
    </lineage>
</organism>
<accession>B7BGZ8</accession>
<dbReference type="HOGENOM" id="CLU_3293703_0_0_10"/>
<evidence type="ECO:0000313" key="3">
    <source>
        <dbReference type="Proteomes" id="UP000005510"/>
    </source>
</evidence>
<keyword evidence="1" id="KW-0812">Transmembrane</keyword>
<evidence type="ECO:0000313" key="2">
    <source>
        <dbReference type="EMBL" id="EEC94331.1"/>
    </source>
</evidence>
<reference evidence="2 3" key="2">
    <citation type="submission" date="2008-10" db="EMBL/GenBank/DDBJ databases">
        <authorList>
            <person name="Fulton L."/>
            <person name="Clifton S."/>
            <person name="Fulton B."/>
            <person name="Xu J."/>
            <person name="Minx P."/>
            <person name="Pepin K.H."/>
            <person name="Johnson M."/>
            <person name="Bhonagiri V."/>
            <person name="Nash W.E."/>
            <person name="Mardis E.R."/>
            <person name="Wilson R.K."/>
        </authorList>
    </citation>
    <scope>NUCLEOTIDE SEQUENCE [LARGE SCALE GENOMIC DNA]</scope>
    <source>
        <strain evidence="2 3">DSM 18315</strain>
    </source>
</reference>
<protein>
    <submittedName>
        <fullName evidence="2">Uncharacterized protein</fullName>
    </submittedName>
</protein>
<name>B7BGZ8_9BACT</name>
<keyword evidence="1" id="KW-0472">Membrane</keyword>
<keyword evidence="1" id="KW-1133">Transmembrane helix</keyword>
<dbReference type="STRING" id="537006.PRABACTJOHN_04347"/>
<gene>
    <name evidence="2" type="ORF">PRABACTJOHN_04347</name>
</gene>